<protein>
    <submittedName>
        <fullName evidence="1">Uncharacterized protein</fullName>
    </submittedName>
</protein>
<proteinExistence type="predicted"/>
<sequence length="34" mass="3719">MNDITKTLCPYCGVGCGLEVLPPPNGEKRRNETI</sequence>
<accession>A0ACD5GQ36</accession>
<keyword evidence="2" id="KW-1185">Reference proteome</keyword>
<evidence type="ECO:0000313" key="2">
    <source>
        <dbReference type="Proteomes" id="UP000095472"/>
    </source>
</evidence>
<evidence type="ECO:0000313" key="1">
    <source>
        <dbReference type="EMBL" id="XPM62983.1"/>
    </source>
</evidence>
<dbReference type="Proteomes" id="UP000095472">
    <property type="component" value="Chromosome"/>
</dbReference>
<name>A0ACD5GQ36_9CYAN</name>
<reference evidence="1 2" key="1">
    <citation type="journal article" date="2016" name="Genome Announc.">
        <title>Draft Genome Sequence of the Thermotolerant Cyanobacterium Desertifilum sp. IPPAS B-1220.</title>
        <authorList>
            <person name="Mironov K.S."/>
            <person name="Sinetova M.A."/>
            <person name="Bolatkhan K."/>
            <person name="Zayadan B.K."/>
            <person name="Ustinova V.V."/>
            <person name="Kupriyanova E.V."/>
            <person name="Skrypnik A.N."/>
            <person name="Gogoleva N.E."/>
            <person name="Gogolev Y.V."/>
            <person name="Los D.A."/>
        </authorList>
    </citation>
    <scope>NUCLEOTIDE SEQUENCE [LARGE SCALE GENOMIC DNA]</scope>
    <source>
        <strain evidence="1 2">IPPAS B-1220</strain>
    </source>
</reference>
<dbReference type="EMBL" id="CP182909">
    <property type="protein sequence ID" value="XPM62983.1"/>
    <property type="molecule type" value="Genomic_DNA"/>
</dbReference>
<organism evidence="1 2">
    <name type="scientific">Desertifilum tharense IPPAS B-1220</name>
    <dbReference type="NCBI Taxonomy" id="1781255"/>
    <lineage>
        <taxon>Bacteria</taxon>
        <taxon>Bacillati</taxon>
        <taxon>Cyanobacteriota</taxon>
        <taxon>Cyanophyceae</taxon>
        <taxon>Desertifilales</taxon>
        <taxon>Desertifilaceae</taxon>
        <taxon>Desertifilum</taxon>
    </lineage>
</organism>
<gene>
    <name evidence="1" type="ORF">BH720_026345</name>
</gene>